<dbReference type="InterPro" id="IPR003825">
    <property type="entry name" value="Colicin-V_CvpA"/>
</dbReference>
<dbReference type="PANTHER" id="PTHR36926:SF1">
    <property type="entry name" value="COLICIN V PRODUCTION PROTEIN"/>
    <property type="match status" value="1"/>
</dbReference>
<evidence type="ECO:0000256" key="1">
    <source>
        <dbReference type="ARBA" id="ARBA00004141"/>
    </source>
</evidence>
<evidence type="ECO:0000256" key="2">
    <source>
        <dbReference type="ARBA" id="ARBA00022692"/>
    </source>
</evidence>
<keyword evidence="7" id="KW-1185">Reference proteome</keyword>
<reference evidence="6 7" key="1">
    <citation type="submission" date="2011-11" db="EMBL/GenBank/DDBJ databases">
        <authorList>
            <person name="Weinstock G."/>
            <person name="Sodergren E."/>
            <person name="Clifton S."/>
            <person name="Fulton L."/>
            <person name="Fulton B."/>
            <person name="Courtney L."/>
            <person name="Fronick C."/>
            <person name="Harrison M."/>
            <person name="Strong C."/>
            <person name="Farmer C."/>
            <person name="Delahaunty K."/>
            <person name="Markovic C."/>
            <person name="Hall O."/>
            <person name="Minx P."/>
            <person name="Tomlinson C."/>
            <person name="Mitreva M."/>
            <person name="Hou S."/>
            <person name="Chen J."/>
            <person name="Wollam A."/>
            <person name="Pepin K.H."/>
            <person name="Johnson M."/>
            <person name="Bhonagiri V."/>
            <person name="Zhang X."/>
            <person name="Suruliraj S."/>
            <person name="Warren W."/>
            <person name="Chinwalla A."/>
            <person name="Mardis E.R."/>
            <person name="Wilson R.K."/>
        </authorList>
    </citation>
    <scope>NUCLEOTIDE SEQUENCE [LARGE SCALE GENOMIC DNA]</scope>
    <source>
        <strain evidence="6 7">YIT 11816</strain>
    </source>
</reference>
<dbReference type="PATRIC" id="fig|762967.3.peg.1121"/>
<dbReference type="GO" id="GO:0009403">
    <property type="term" value="P:toxin biosynthetic process"/>
    <property type="evidence" value="ECO:0007669"/>
    <property type="project" value="InterPro"/>
</dbReference>
<dbReference type="GO" id="GO:0016020">
    <property type="term" value="C:membrane"/>
    <property type="evidence" value="ECO:0007669"/>
    <property type="project" value="UniProtKB-SubCell"/>
</dbReference>
<keyword evidence="2 5" id="KW-0812">Transmembrane</keyword>
<feature type="transmembrane region" description="Helical" evidence="5">
    <location>
        <begin position="64"/>
        <end position="85"/>
    </location>
</feature>
<organism evidence="6 7">
    <name type="scientific">Sutterella parvirubra YIT 11816</name>
    <dbReference type="NCBI Taxonomy" id="762967"/>
    <lineage>
        <taxon>Bacteria</taxon>
        <taxon>Pseudomonadati</taxon>
        <taxon>Pseudomonadota</taxon>
        <taxon>Betaproteobacteria</taxon>
        <taxon>Burkholderiales</taxon>
        <taxon>Sutterellaceae</taxon>
        <taxon>Sutterella</taxon>
    </lineage>
</organism>
<dbReference type="RefSeq" id="WP_008542368.1">
    <property type="nucleotide sequence ID" value="NZ_JH604967.1"/>
</dbReference>
<keyword evidence="3 5" id="KW-1133">Transmembrane helix</keyword>
<dbReference type="PANTHER" id="PTHR36926">
    <property type="entry name" value="COLICIN V PRODUCTION PROTEIN"/>
    <property type="match status" value="1"/>
</dbReference>
<accession>H3KFA6</accession>
<evidence type="ECO:0000313" key="6">
    <source>
        <dbReference type="EMBL" id="EHY31205.1"/>
    </source>
</evidence>
<dbReference type="Proteomes" id="UP000004956">
    <property type="component" value="Unassembled WGS sequence"/>
</dbReference>
<proteinExistence type="predicted"/>
<name>H3KFA6_9BURK</name>
<dbReference type="HOGENOM" id="CLU_092720_2_3_4"/>
<dbReference type="OrthoDB" id="9810601at2"/>
<dbReference type="STRING" id="762967.HMPREF9440_01423"/>
<dbReference type="Pfam" id="PF02674">
    <property type="entry name" value="Colicin_V"/>
    <property type="match status" value="1"/>
</dbReference>
<feature type="transmembrane region" description="Helical" evidence="5">
    <location>
        <begin position="31"/>
        <end position="52"/>
    </location>
</feature>
<dbReference type="EMBL" id="AFBQ01000203">
    <property type="protein sequence ID" value="EHY31205.1"/>
    <property type="molecule type" value="Genomic_DNA"/>
</dbReference>
<dbReference type="InterPro" id="IPR052719">
    <property type="entry name" value="CvpA-like"/>
</dbReference>
<evidence type="ECO:0000313" key="7">
    <source>
        <dbReference type="Proteomes" id="UP000004956"/>
    </source>
</evidence>
<feature type="transmembrane region" description="Helical" evidence="5">
    <location>
        <begin position="100"/>
        <end position="124"/>
    </location>
</feature>
<protein>
    <submittedName>
        <fullName evidence="6">CvpA family protein</fullName>
    </submittedName>
</protein>
<sequence>MTEIDWIIAALLVLSTIVGTMRGVVRETLSIAGWVLGVMAALSFAGEAADLIPLESIGYIPRVIIAAVLIVVIVLFGIGLLGVILRKLLEAAEISFEDRALGAVFGLVRGVVVVCGVVFLAGMLESVQTSKMWRQSILIAPAEIVINWSLPFLPSSIAEMRSDAKPGPLEDAARSVIDKINL</sequence>
<keyword evidence="4 5" id="KW-0472">Membrane</keyword>
<evidence type="ECO:0000256" key="3">
    <source>
        <dbReference type="ARBA" id="ARBA00022989"/>
    </source>
</evidence>
<feature type="transmembrane region" description="Helical" evidence="5">
    <location>
        <begin position="7"/>
        <end position="25"/>
    </location>
</feature>
<comment type="subcellular location">
    <subcellularLocation>
        <location evidence="1">Membrane</location>
        <topology evidence="1">Multi-pass membrane protein</topology>
    </subcellularLocation>
</comment>
<evidence type="ECO:0000256" key="5">
    <source>
        <dbReference type="SAM" id="Phobius"/>
    </source>
</evidence>
<gene>
    <name evidence="6" type="ORF">HMPREF9440_01423</name>
</gene>
<evidence type="ECO:0000256" key="4">
    <source>
        <dbReference type="ARBA" id="ARBA00023136"/>
    </source>
</evidence>
<comment type="caution">
    <text evidence="6">The sequence shown here is derived from an EMBL/GenBank/DDBJ whole genome shotgun (WGS) entry which is preliminary data.</text>
</comment>
<dbReference type="AlphaFoldDB" id="H3KFA6"/>